<keyword evidence="2" id="KW-0812">Transmembrane</keyword>
<evidence type="ECO:0000256" key="2">
    <source>
        <dbReference type="SAM" id="Phobius"/>
    </source>
</evidence>
<name>A0A9Q0CR49_9POAL</name>
<evidence type="ECO:0000313" key="4">
    <source>
        <dbReference type="Proteomes" id="UP001151287"/>
    </source>
</evidence>
<dbReference type="PANTHER" id="PTHR34558">
    <property type="entry name" value="EXPRESSED PROTEIN"/>
    <property type="match status" value="1"/>
</dbReference>
<evidence type="ECO:0008006" key="5">
    <source>
        <dbReference type="Google" id="ProtNLM"/>
    </source>
</evidence>
<keyword evidence="2" id="KW-1133">Transmembrane helix</keyword>
<evidence type="ECO:0000256" key="1">
    <source>
        <dbReference type="SAM" id="MobiDB-lite"/>
    </source>
</evidence>
<dbReference type="Proteomes" id="UP001151287">
    <property type="component" value="Unassembled WGS sequence"/>
</dbReference>
<keyword evidence="2" id="KW-0472">Membrane</keyword>
<gene>
    <name evidence="3" type="ORF">LUZ63_006945</name>
</gene>
<feature type="compositionally biased region" description="Polar residues" evidence="1">
    <location>
        <begin position="8"/>
        <end position="23"/>
    </location>
</feature>
<protein>
    <recommendedName>
        <fullName evidence="5">Transmembrane protein</fullName>
    </recommendedName>
</protein>
<reference evidence="3" key="1">
    <citation type="journal article" date="2022" name="Cell">
        <title>Repeat-based holocentromeres influence genome architecture and karyotype evolution.</title>
        <authorList>
            <person name="Hofstatter P.G."/>
            <person name="Thangavel G."/>
            <person name="Lux T."/>
            <person name="Neumann P."/>
            <person name="Vondrak T."/>
            <person name="Novak P."/>
            <person name="Zhang M."/>
            <person name="Costa L."/>
            <person name="Castellani M."/>
            <person name="Scott A."/>
            <person name="Toegelov H."/>
            <person name="Fuchs J."/>
            <person name="Mata-Sucre Y."/>
            <person name="Dias Y."/>
            <person name="Vanzela A.L.L."/>
            <person name="Huettel B."/>
            <person name="Almeida C.C.S."/>
            <person name="Simkova H."/>
            <person name="Souza G."/>
            <person name="Pedrosa-Harand A."/>
            <person name="Macas J."/>
            <person name="Mayer K.F.X."/>
            <person name="Houben A."/>
            <person name="Marques A."/>
        </authorList>
    </citation>
    <scope>NUCLEOTIDE SEQUENCE</scope>
    <source>
        <strain evidence="3">RhyBre1mFocal</strain>
    </source>
</reference>
<keyword evidence="4" id="KW-1185">Reference proteome</keyword>
<sequence length="147" mass="16103">MEREKMHATTSCRGPMQSASKSALHSHFKTQNLPCEIQNTLKSTSKTMARFIFALILASSSILLSTSFARHLPESSLARPPSSSLHLNIAQAPIVMSHKNATFEGHREFDRSKTGGEIIIAGLATVTLAAIVCYIHVTRQKNEEGKL</sequence>
<proteinExistence type="predicted"/>
<dbReference type="EMBL" id="JAMQYH010000002">
    <property type="protein sequence ID" value="KAJ1698433.1"/>
    <property type="molecule type" value="Genomic_DNA"/>
</dbReference>
<organism evidence="3 4">
    <name type="scientific">Rhynchospora breviuscula</name>
    <dbReference type="NCBI Taxonomy" id="2022672"/>
    <lineage>
        <taxon>Eukaryota</taxon>
        <taxon>Viridiplantae</taxon>
        <taxon>Streptophyta</taxon>
        <taxon>Embryophyta</taxon>
        <taxon>Tracheophyta</taxon>
        <taxon>Spermatophyta</taxon>
        <taxon>Magnoliopsida</taxon>
        <taxon>Liliopsida</taxon>
        <taxon>Poales</taxon>
        <taxon>Cyperaceae</taxon>
        <taxon>Cyperoideae</taxon>
        <taxon>Rhynchosporeae</taxon>
        <taxon>Rhynchospora</taxon>
    </lineage>
</organism>
<dbReference type="AlphaFoldDB" id="A0A9Q0CR49"/>
<feature type="transmembrane region" description="Helical" evidence="2">
    <location>
        <begin position="118"/>
        <end position="137"/>
    </location>
</feature>
<dbReference type="PANTHER" id="PTHR34558:SF9">
    <property type="entry name" value="F3L24.15 PROTEIN"/>
    <property type="match status" value="1"/>
</dbReference>
<accession>A0A9Q0CR49</accession>
<dbReference type="OrthoDB" id="686454at2759"/>
<feature type="region of interest" description="Disordered" evidence="1">
    <location>
        <begin position="1"/>
        <end position="23"/>
    </location>
</feature>
<comment type="caution">
    <text evidence="3">The sequence shown here is derived from an EMBL/GenBank/DDBJ whole genome shotgun (WGS) entry which is preliminary data.</text>
</comment>
<feature type="transmembrane region" description="Helical" evidence="2">
    <location>
        <begin position="51"/>
        <end position="69"/>
    </location>
</feature>
<evidence type="ECO:0000313" key="3">
    <source>
        <dbReference type="EMBL" id="KAJ1698433.1"/>
    </source>
</evidence>